<gene>
    <name evidence="3" type="ORF">Dfulv_01660</name>
</gene>
<evidence type="ECO:0000256" key="1">
    <source>
        <dbReference type="SAM" id="MobiDB-lite"/>
    </source>
</evidence>
<feature type="signal peptide" evidence="2">
    <location>
        <begin position="1"/>
        <end position="19"/>
    </location>
</feature>
<evidence type="ECO:0000256" key="2">
    <source>
        <dbReference type="SAM" id="SignalP"/>
    </source>
</evidence>
<organism evidence="3 4">
    <name type="scientific">Dactylosporangium fulvum</name>
    <dbReference type="NCBI Taxonomy" id="53359"/>
    <lineage>
        <taxon>Bacteria</taxon>
        <taxon>Bacillati</taxon>
        <taxon>Actinomycetota</taxon>
        <taxon>Actinomycetes</taxon>
        <taxon>Micromonosporales</taxon>
        <taxon>Micromonosporaceae</taxon>
        <taxon>Dactylosporangium</taxon>
    </lineage>
</organism>
<dbReference type="RefSeq" id="WP_259860821.1">
    <property type="nucleotide sequence ID" value="NZ_BAAAST010000080.1"/>
</dbReference>
<reference evidence="3" key="1">
    <citation type="submission" date="2021-04" db="EMBL/GenBank/DDBJ databases">
        <authorList>
            <person name="Hartkoorn R.C."/>
            <person name="Beaudoing E."/>
            <person name="Hot D."/>
        </authorList>
    </citation>
    <scope>NUCLEOTIDE SEQUENCE</scope>
    <source>
        <strain evidence="3">NRRL B-16292</strain>
    </source>
</reference>
<dbReference type="PROSITE" id="PS51257">
    <property type="entry name" value="PROKAR_LIPOPROTEIN"/>
    <property type="match status" value="1"/>
</dbReference>
<dbReference type="EMBL" id="CP073720">
    <property type="protein sequence ID" value="UWP83042.1"/>
    <property type="molecule type" value="Genomic_DNA"/>
</dbReference>
<keyword evidence="2" id="KW-0732">Signal</keyword>
<keyword evidence="4" id="KW-1185">Reference proteome</keyword>
<feature type="compositionally biased region" description="Low complexity" evidence="1">
    <location>
        <begin position="24"/>
        <end position="43"/>
    </location>
</feature>
<dbReference type="Pfam" id="PF12079">
    <property type="entry name" value="DUF3558"/>
    <property type="match status" value="1"/>
</dbReference>
<evidence type="ECO:0000313" key="4">
    <source>
        <dbReference type="Proteomes" id="UP001059617"/>
    </source>
</evidence>
<sequence>MRRLLVVVPVILLGLVACGTTTDPAGTPRSSGGAAAAAPDVTAGPGTDPCSVVTVGEVGAALGAPVGPGQPQPGGLPGQQTCAFSTSGDSPVLATVSTVPGDAALFTTLKSGMGSKAIDVSGLGDAAVRDAGYLNVLKGSQILILSVNGRGSGDEALASLTALAKAALTRL</sequence>
<protein>
    <submittedName>
        <fullName evidence="3">DUF3558 family protein</fullName>
    </submittedName>
</protein>
<proteinExistence type="predicted"/>
<feature type="region of interest" description="Disordered" evidence="1">
    <location>
        <begin position="22"/>
        <end position="43"/>
    </location>
</feature>
<accession>A0ABY5VZA0</accession>
<dbReference type="InterPro" id="IPR024520">
    <property type="entry name" value="DUF3558"/>
</dbReference>
<name>A0ABY5VZA0_9ACTN</name>
<dbReference type="Proteomes" id="UP001059617">
    <property type="component" value="Chromosome"/>
</dbReference>
<feature type="chain" id="PRO_5046407797" evidence="2">
    <location>
        <begin position="20"/>
        <end position="171"/>
    </location>
</feature>
<evidence type="ECO:0000313" key="3">
    <source>
        <dbReference type="EMBL" id="UWP83042.1"/>
    </source>
</evidence>
<reference evidence="3" key="2">
    <citation type="submission" date="2022-09" db="EMBL/GenBank/DDBJ databases">
        <title>Biosynthetic gene clusters of Dactylosporangioum fulvum.</title>
        <authorList>
            <person name="Caradec T."/>
        </authorList>
    </citation>
    <scope>NUCLEOTIDE SEQUENCE</scope>
    <source>
        <strain evidence="3">NRRL B-16292</strain>
    </source>
</reference>